<gene>
    <name evidence="2" type="primary">PEX19</name>
    <name evidence="2" type="ORF">GLX27_000915</name>
</gene>
<organism evidence="2 3">
    <name type="scientific">Malassezia furfur</name>
    <name type="common">Pityriasis versicolor infection agent</name>
    <name type="synonym">Pityrosporum furfur</name>
    <dbReference type="NCBI Taxonomy" id="55194"/>
    <lineage>
        <taxon>Eukaryota</taxon>
        <taxon>Fungi</taxon>
        <taxon>Dikarya</taxon>
        <taxon>Basidiomycota</taxon>
        <taxon>Ustilaginomycotina</taxon>
        <taxon>Malasseziomycetes</taxon>
        <taxon>Malasseziales</taxon>
        <taxon>Malasseziaceae</taxon>
        <taxon>Malassezia</taxon>
    </lineage>
</organism>
<name>A0ABY8ELA5_MALFU</name>
<feature type="compositionally biased region" description="Polar residues" evidence="1">
    <location>
        <begin position="57"/>
        <end position="67"/>
    </location>
</feature>
<sequence>MEAFMAQMGQNMPERPAVPDNKAEGGNKNTLAEDEMMKQFERMLSGAKEDASEDKPSTNAPSSDASFQDVIQATMAKLKQSNADANADACAKGANDPSNLFANLGLDGNTDLAQMLEALGNAGDGEGGDMSELSKMLSSMMDDLMNKDVLYEPLKDMHSRFPGFFESNEGKKLSDEERKRYKDQQAIMGDILAVFDEKSYNDSDPACKKRVSDLVSQMQELGSPPQDWLG</sequence>
<dbReference type="PANTHER" id="PTHR12774:SF2">
    <property type="entry name" value="PEROXISOMAL BIOGENESIS FACTOR 19"/>
    <property type="match status" value="1"/>
</dbReference>
<evidence type="ECO:0000313" key="2">
    <source>
        <dbReference type="EMBL" id="WFD46281.1"/>
    </source>
</evidence>
<dbReference type="Proteomes" id="UP000818624">
    <property type="component" value="Chromosome 1"/>
</dbReference>
<evidence type="ECO:0000256" key="1">
    <source>
        <dbReference type="SAM" id="MobiDB-lite"/>
    </source>
</evidence>
<reference evidence="2 3" key="1">
    <citation type="journal article" date="2020" name="Elife">
        <title>Loss of centromere function drives karyotype evolution in closely related Malassezia species.</title>
        <authorList>
            <person name="Sankaranarayanan S.R."/>
            <person name="Ianiri G."/>
            <person name="Coelho M.A."/>
            <person name="Reza M.H."/>
            <person name="Thimmappa B.C."/>
            <person name="Ganguly P."/>
            <person name="Vadnala R.N."/>
            <person name="Sun S."/>
            <person name="Siddharthan R."/>
            <person name="Tellgren-Roth C."/>
            <person name="Dawson T.L."/>
            <person name="Heitman J."/>
            <person name="Sanyal K."/>
        </authorList>
    </citation>
    <scope>NUCLEOTIDE SEQUENCE [LARGE SCALE GENOMIC DNA]</scope>
    <source>
        <strain evidence="2">CBS14141</strain>
    </source>
</reference>
<proteinExistence type="predicted"/>
<dbReference type="InterPro" id="IPR006708">
    <property type="entry name" value="Pex19"/>
</dbReference>
<evidence type="ECO:0000313" key="3">
    <source>
        <dbReference type="Proteomes" id="UP000818624"/>
    </source>
</evidence>
<dbReference type="EMBL" id="CP046234">
    <property type="protein sequence ID" value="WFD46281.1"/>
    <property type="molecule type" value="Genomic_DNA"/>
</dbReference>
<dbReference type="Pfam" id="PF04614">
    <property type="entry name" value="Pex19"/>
    <property type="match status" value="1"/>
</dbReference>
<feature type="region of interest" description="Disordered" evidence="1">
    <location>
        <begin position="1"/>
        <end position="67"/>
    </location>
</feature>
<protein>
    <submittedName>
        <fullName evidence="2">Peroxisome chaperone and import receptor</fullName>
    </submittedName>
</protein>
<dbReference type="Gene3D" id="1.20.120.900">
    <property type="entry name" value="Pex19, mPTS binding domain"/>
    <property type="match status" value="1"/>
</dbReference>
<keyword evidence="2" id="KW-0675">Receptor</keyword>
<feature type="compositionally biased region" description="Basic and acidic residues" evidence="1">
    <location>
        <begin position="35"/>
        <end position="56"/>
    </location>
</feature>
<accession>A0ABY8ELA5</accession>
<dbReference type="InterPro" id="IPR038322">
    <property type="entry name" value="Pex19_C_sf"/>
</dbReference>
<dbReference type="PANTHER" id="PTHR12774">
    <property type="entry name" value="PEROXISOMAL BIOGENESIS FACTOR 19"/>
    <property type="match status" value="1"/>
</dbReference>
<keyword evidence="3" id="KW-1185">Reference proteome</keyword>